<keyword evidence="4" id="KW-1185">Reference proteome</keyword>
<dbReference type="Pfam" id="PF14030">
    <property type="entry name" value="DUF4245"/>
    <property type="match status" value="1"/>
</dbReference>
<evidence type="ECO:0008006" key="5">
    <source>
        <dbReference type="Google" id="ProtNLM"/>
    </source>
</evidence>
<protein>
    <recommendedName>
        <fullName evidence="5">DUF4245 domain-containing protein</fullName>
    </recommendedName>
</protein>
<dbReference type="EMBL" id="JACGWZ010000001">
    <property type="protein sequence ID" value="MBA8822891.1"/>
    <property type="molecule type" value="Genomic_DNA"/>
</dbReference>
<sequence length="204" mass="21852">MGESMRGVAEQRNQQSAGGRPSRTVTSMLFSMLPLVLVVAGVAGLTGQCSFSPLGPSVEQGSAPTVDATAELHEAARRMDFPVFEPRLPAGWRANSADVEQLPSKARAVRVGWLTAGSHYMRLSQSSASEAELVSFETRRSPRARGVVEAGGLRWVDYDSVRSEHAWVTERRGVRLLITGSGSDREFRTFATAVAGAAPVAPQP</sequence>
<evidence type="ECO:0000256" key="2">
    <source>
        <dbReference type="SAM" id="Phobius"/>
    </source>
</evidence>
<reference evidence="3 4" key="1">
    <citation type="submission" date="2020-07" db="EMBL/GenBank/DDBJ databases">
        <title>Sequencing the genomes of 1000 actinobacteria strains.</title>
        <authorList>
            <person name="Klenk H.-P."/>
        </authorList>
    </citation>
    <scope>NUCLEOTIDE SEQUENCE [LARGE SCALE GENOMIC DNA]</scope>
    <source>
        <strain evidence="3 4">DSM 45975</strain>
    </source>
</reference>
<feature type="transmembrane region" description="Helical" evidence="2">
    <location>
        <begin position="28"/>
        <end position="47"/>
    </location>
</feature>
<organism evidence="3 4">
    <name type="scientific">Halosaccharopolyspora lacisalsi</name>
    <dbReference type="NCBI Taxonomy" id="1000566"/>
    <lineage>
        <taxon>Bacteria</taxon>
        <taxon>Bacillati</taxon>
        <taxon>Actinomycetota</taxon>
        <taxon>Actinomycetes</taxon>
        <taxon>Pseudonocardiales</taxon>
        <taxon>Pseudonocardiaceae</taxon>
        <taxon>Halosaccharopolyspora</taxon>
    </lineage>
</organism>
<evidence type="ECO:0000313" key="4">
    <source>
        <dbReference type="Proteomes" id="UP000569329"/>
    </source>
</evidence>
<evidence type="ECO:0000313" key="3">
    <source>
        <dbReference type="EMBL" id="MBA8822891.1"/>
    </source>
</evidence>
<dbReference type="RefSeq" id="WP_328795829.1">
    <property type="nucleotide sequence ID" value="NZ_JACGWZ010000001.1"/>
</dbReference>
<dbReference type="AlphaFoldDB" id="A0A839DUR0"/>
<name>A0A839DUR0_9PSEU</name>
<gene>
    <name evidence="3" type="ORF">FHX42_000220</name>
</gene>
<feature type="compositionally biased region" description="Polar residues" evidence="1">
    <location>
        <begin position="11"/>
        <end position="22"/>
    </location>
</feature>
<comment type="caution">
    <text evidence="3">The sequence shown here is derived from an EMBL/GenBank/DDBJ whole genome shotgun (WGS) entry which is preliminary data.</text>
</comment>
<keyword evidence="2" id="KW-0472">Membrane</keyword>
<keyword evidence="2" id="KW-1133">Transmembrane helix</keyword>
<evidence type="ECO:0000256" key="1">
    <source>
        <dbReference type="SAM" id="MobiDB-lite"/>
    </source>
</evidence>
<dbReference type="Proteomes" id="UP000569329">
    <property type="component" value="Unassembled WGS sequence"/>
</dbReference>
<accession>A0A839DUR0</accession>
<dbReference type="InterPro" id="IPR025339">
    <property type="entry name" value="DUF4245"/>
</dbReference>
<keyword evidence="2" id="KW-0812">Transmembrane</keyword>
<feature type="region of interest" description="Disordered" evidence="1">
    <location>
        <begin position="1"/>
        <end position="22"/>
    </location>
</feature>
<proteinExistence type="predicted"/>